<protein>
    <submittedName>
        <fullName evidence="5">Sugar transferase</fullName>
    </submittedName>
</protein>
<name>A0A5C4JXG2_9HYPH</name>
<dbReference type="EMBL" id="VCLB01000001">
    <property type="protein sequence ID" value="TNB49920.1"/>
    <property type="molecule type" value="Genomic_DNA"/>
</dbReference>
<dbReference type="Pfam" id="PF02397">
    <property type="entry name" value="Bac_transf"/>
    <property type="match status" value="1"/>
</dbReference>
<keyword evidence="2" id="KW-0270">Exopolysaccharide synthesis</keyword>
<organism evidence="5 6">
    <name type="scientific">Martelella lutilitoris</name>
    <dbReference type="NCBI Taxonomy" id="2583532"/>
    <lineage>
        <taxon>Bacteria</taxon>
        <taxon>Pseudomonadati</taxon>
        <taxon>Pseudomonadota</taxon>
        <taxon>Alphaproteobacteria</taxon>
        <taxon>Hyphomicrobiales</taxon>
        <taxon>Aurantimonadaceae</taxon>
        <taxon>Martelella</taxon>
    </lineage>
</organism>
<feature type="transmembrane region" description="Helical" evidence="3">
    <location>
        <begin position="31"/>
        <end position="55"/>
    </location>
</feature>
<evidence type="ECO:0000313" key="5">
    <source>
        <dbReference type="EMBL" id="TNB49920.1"/>
    </source>
</evidence>
<dbReference type="AlphaFoldDB" id="A0A5C4JXG2"/>
<keyword evidence="6" id="KW-1185">Reference proteome</keyword>
<comment type="caution">
    <text evidence="5">The sequence shown here is derived from an EMBL/GenBank/DDBJ whole genome shotgun (WGS) entry which is preliminary data.</text>
</comment>
<keyword evidence="3" id="KW-0472">Membrane</keyword>
<dbReference type="GO" id="GO:0016780">
    <property type="term" value="F:phosphotransferase activity, for other substituted phosphate groups"/>
    <property type="evidence" value="ECO:0007669"/>
    <property type="project" value="TreeGrafter"/>
</dbReference>
<sequence>MTSLPRRAFGHELVFSDNSGKRKLQLALKRLFDIAISFGALVALAPLFLVVAVLIKLDSPGPVFFSQVRWGRYGKKINIFKFRSMRNDLGDKTGVKQTVENDPRITKIGAFLRRTNIDELPQLFNVLRGDMSLIGPRCHAVGMLASGMLFEELVPEYHQRHVMRPGLSGLAQIRGWRGPTTRRGEARARIMCDLYYVSNYSFMLDMQILLATIRSEVGRGTGF</sequence>
<proteinExistence type="inferred from homology"/>
<dbReference type="PANTHER" id="PTHR30576">
    <property type="entry name" value="COLANIC BIOSYNTHESIS UDP-GLUCOSE LIPID CARRIER TRANSFERASE"/>
    <property type="match status" value="1"/>
</dbReference>
<evidence type="ECO:0000256" key="1">
    <source>
        <dbReference type="ARBA" id="ARBA00006464"/>
    </source>
</evidence>
<feature type="domain" description="Bacterial sugar transferase" evidence="4">
    <location>
        <begin position="29"/>
        <end position="215"/>
    </location>
</feature>
<evidence type="ECO:0000313" key="6">
    <source>
        <dbReference type="Proteomes" id="UP000307874"/>
    </source>
</evidence>
<dbReference type="GO" id="GO:0000271">
    <property type="term" value="P:polysaccharide biosynthetic process"/>
    <property type="evidence" value="ECO:0007669"/>
    <property type="project" value="UniProtKB-KW"/>
</dbReference>
<keyword evidence="3" id="KW-1133">Transmembrane helix</keyword>
<keyword evidence="3" id="KW-0812">Transmembrane</keyword>
<gene>
    <name evidence="5" type="ORF">FF124_00625</name>
</gene>
<dbReference type="Proteomes" id="UP000307874">
    <property type="component" value="Unassembled WGS sequence"/>
</dbReference>
<keyword evidence="5" id="KW-0808">Transferase</keyword>
<reference evidence="5 6" key="1">
    <citation type="submission" date="2019-06" db="EMBL/GenBank/DDBJ databases">
        <title>Martelella lutilitoris sp. nov., isolated from a tidal mudflat.</title>
        <authorList>
            <person name="Kim Y.-J."/>
        </authorList>
    </citation>
    <scope>NUCLEOTIDE SEQUENCE [LARGE SCALE GENOMIC DNA]</scope>
    <source>
        <strain evidence="5 6">GH2-6</strain>
    </source>
</reference>
<evidence type="ECO:0000259" key="4">
    <source>
        <dbReference type="Pfam" id="PF02397"/>
    </source>
</evidence>
<dbReference type="PANTHER" id="PTHR30576:SF0">
    <property type="entry name" value="UNDECAPRENYL-PHOSPHATE N-ACETYLGALACTOSAMINYL 1-PHOSPHATE TRANSFERASE-RELATED"/>
    <property type="match status" value="1"/>
</dbReference>
<comment type="similarity">
    <text evidence="1">Belongs to the bacterial sugar transferase family.</text>
</comment>
<dbReference type="InterPro" id="IPR003362">
    <property type="entry name" value="Bact_transf"/>
</dbReference>
<accession>A0A5C4JXG2</accession>
<dbReference type="OrthoDB" id="9808602at2"/>
<evidence type="ECO:0000256" key="2">
    <source>
        <dbReference type="ARBA" id="ARBA00023169"/>
    </source>
</evidence>
<evidence type="ECO:0000256" key="3">
    <source>
        <dbReference type="SAM" id="Phobius"/>
    </source>
</evidence>